<organism evidence="4 5">
    <name type="scientific">Corynebacterium lactis RW2-5</name>
    <dbReference type="NCBI Taxonomy" id="1408189"/>
    <lineage>
        <taxon>Bacteria</taxon>
        <taxon>Bacillati</taxon>
        <taxon>Actinomycetota</taxon>
        <taxon>Actinomycetes</taxon>
        <taxon>Mycobacteriales</taxon>
        <taxon>Corynebacteriaceae</taxon>
        <taxon>Corynebacterium</taxon>
    </lineage>
</organism>
<gene>
    <name evidence="4" type="ORF">CLAC_04470</name>
</gene>
<accession>A0A0K2GZ61</accession>
<dbReference type="InterPro" id="IPR003593">
    <property type="entry name" value="AAA+_ATPase"/>
</dbReference>
<dbReference type="GO" id="GO:0005524">
    <property type="term" value="F:ATP binding"/>
    <property type="evidence" value="ECO:0007669"/>
    <property type="project" value="UniProtKB-KW"/>
</dbReference>
<dbReference type="STRING" id="1408189.CLAC_04470"/>
<evidence type="ECO:0000313" key="4">
    <source>
        <dbReference type="EMBL" id="ALA67079.1"/>
    </source>
</evidence>
<dbReference type="AlphaFoldDB" id="A0A0K2GZ61"/>
<proteinExistence type="predicted"/>
<dbReference type="InterPro" id="IPR027417">
    <property type="entry name" value="P-loop_NTPase"/>
</dbReference>
<dbReference type="InterPro" id="IPR003439">
    <property type="entry name" value="ABC_transporter-like_ATP-bd"/>
</dbReference>
<dbReference type="GO" id="GO:0016887">
    <property type="term" value="F:ATP hydrolysis activity"/>
    <property type="evidence" value="ECO:0007669"/>
    <property type="project" value="InterPro"/>
</dbReference>
<name>A0A0K2GZ61_9CORY</name>
<reference evidence="4 5" key="1">
    <citation type="submission" date="2013-10" db="EMBL/GenBank/DDBJ databases">
        <title>Complete genome sequence of Corynebacterium lactis DSM 45799(T), isolated from raw cow milk.</title>
        <authorList>
            <person name="Ruckert C."/>
            <person name="Albersmeier A."/>
            <person name="Lipski A."/>
            <person name="Kalinowski J."/>
        </authorList>
    </citation>
    <scope>NUCLEOTIDE SEQUENCE [LARGE SCALE GENOMIC DNA]</scope>
    <source>
        <strain evidence="4 5">RW2-5</strain>
    </source>
</reference>
<dbReference type="OrthoDB" id="3579586at2"/>
<evidence type="ECO:0000313" key="5">
    <source>
        <dbReference type="Proteomes" id="UP000058446"/>
    </source>
</evidence>
<dbReference type="InterPro" id="IPR017871">
    <property type="entry name" value="ABC_transporter-like_CS"/>
</dbReference>
<dbReference type="PROSITE" id="PS50893">
    <property type="entry name" value="ABC_TRANSPORTER_2"/>
    <property type="match status" value="1"/>
</dbReference>
<keyword evidence="1" id="KW-0547">Nucleotide-binding</keyword>
<keyword evidence="5" id="KW-1185">Reference proteome</keyword>
<dbReference type="SUPFAM" id="SSF52540">
    <property type="entry name" value="P-loop containing nucleoside triphosphate hydrolases"/>
    <property type="match status" value="1"/>
</dbReference>
<dbReference type="PANTHER" id="PTHR42794">
    <property type="entry name" value="HEMIN IMPORT ATP-BINDING PROTEIN HMUV"/>
    <property type="match status" value="1"/>
</dbReference>
<sequence>MSVFLDVRDVHAGYGKRKVLLSASISRLAPGTVTGLLGPNAAGKSTLMTTIAGIRKPSGGEVVVSRAEGTVAGDEQARALAGAELRDAVGYVPQDLPSTASLTAFESVLVSGRRAGLASGGGIFRQRSGSLEQTAAALRKVGIEHLADRFVGELSGGQRQLVAVAQMLVRNPEVMLLDEPTSALDLRHQVELLQLIRAEVTQRSCLALVAIHDLNLAARYCDQVVVLSAGRVLAQGSPAQVLTPNLLQEAYGLRARVLDDDGVPVICPIAESA</sequence>
<feature type="domain" description="ABC transporter" evidence="3">
    <location>
        <begin position="5"/>
        <end position="254"/>
    </location>
</feature>
<protein>
    <submittedName>
        <fullName evidence="4">ATP-binding protein</fullName>
    </submittedName>
</protein>
<dbReference type="KEGG" id="clw:CLAC_04470"/>
<dbReference type="PROSITE" id="PS00211">
    <property type="entry name" value="ABC_TRANSPORTER_1"/>
    <property type="match status" value="1"/>
</dbReference>
<dbReference type="Proteomes" id="UP000058446">
    <property type="component" value="Chromosome"/>
</dbReference>
<dbReference type="RefSeq" id="WP_053411859.1">
    <property type="nucleotide sequence ID" value="NZ_CP006841.1"/>
</dbReference>
<dbReference type="CDD" id="cd03214">
    <property type="entry name" value="ABC_Iron-Siderophores_B12_Hemin"/>
    <property type="match status" value="1"/>
</dbReference>
<dbReference type="PATRIC" id="fig|1408189.4.peg.895"/>
<dbReference type="Pfam" id="PF00005">
    <property type="entry name" value="ABC_tran"/>
    <property type="match status" value="1"/>
</dbReference>
<dbReference type="SMART" id="SM00382">
    <property type="entry name" value="AAA"/>
    <property type="match status" value="1"/>
</dbReference>
<evidence type="ECO:0000259" key="3">
    <source>
        <dbReference type="PROSITE" id="PS50893"/>
    </source>
</evidence>
<keyword evidence="2 4" id="KW-0067">ATP-binding</keyword>
<evidence type="ECO:0000256" key="2">
    <source>
        <dbReference type="ARBA" id="ARBA00022840"/>
    </source>
</evidence>
<dbReference type="Gene3D" id="3.40.50.300">
    <property type="entry name" value="P-loop containing nucleotide triphosphate hydrolases"/>
    <property type="match status" value="1"/>
</dbReference>
<evidence type="ECO:0000256" key="1">
    <source>
        <dbReference type="ARBA" id="ARBA00022741"/>
    </source>
</evidence>
<dbReference type="PANTHER" id="PTHR42794:SF2">
    <property type="entry name" value="ABC TRANSPORTER ATP-BINDING PROTEIN"/>
    <property type="match status" value="1"/>
</dbReference>
<dbReference type="EMBL" id="CP006841">
    <property type="protein sequence ID" value="ALA67079.1"/>
    <property type="molecule type" value="Genomic_DNA"/>
</dbReference>